<dbReference type="AlphaFoldDB" id="X1MP99"/>
<dbReference type="InterPro" id="IPR029044">
    <property type="entry name" value="Nucleotide-diphossugar_trans"/>
</dbReference>
<evidence type="ECO:0000259" key="1">
    <source>
        <dbReference type="Pfam" id="PF00535"/>
    </source>
</evidence>
<dbReference type="SUPFAM" id="SSF53448">
    <property type="entry name" value="Nucleotide-diphospho-sugar transferases"/>
    <property type="match status" value="1"/>
</dbReference>
<protein>
    <recommendedName>
        <fullName evidence="1">Glycosyltransferase 2-like domain-containing protein</fullName>
    </recommendedName>
</protein>
<dbReference type="EMBL" id="BARV01021085">
    <property type="protein sequence ID" value="GAI19871.1"/>
    <property type="molecule type" value="Genomic_DNA"/>
</dbReference>
<dbReference type="Gene3D" id="3.90.550.10">
    <property type="entry name" value="Spore Coat Polysaccharide Biosynthesis Protein SpsA, Chain A"/>
    <property type="match status" value="1"/>
</dbReference>
<organism evidence="2">
    <name type="scientific">marine sediment metagenome</name>
    <dbReference type="NCBI Taxonomy" id="412755"/>
    <lineage>
        <taxon>unclassified sequences</taxon>
        <taxon>metagenomes</taxon>
        <taxon>ecological metagenomes</taxon>
    </lineage>
</organism>
<accession>X1MP99</accession>
<comment type="caution">
    <text evidence="2">The sequence shown here is derived from an EMBL/GenBank/DDBJ whole genome shotgun (WGS) entry which is preliminary data.</text>
</comment>
<gene>
    <name evidence="2" type="ORF">S06H3_35018</name>
</gene>
<reference evidence="2" key="1">
    <citation type="journal article" date="2014" name="Front. Microbiol.">
        <title>High frequency of phylogenetically diverse reductive dehalogenase-homologous genes in deep subseafloor sedimentary metagenomes.</title>
        <authorList>
            <person name="Kawai M."/>
            <person name="Futagami T."/>
            <person name="Toyoda A."/>
            <person name="Takaki Y."/>
            <person name="Nishi S."/>
            <person name="Hori S."/>
            <person name="Arai W."/>
            <person name="Tsubouchi T."/>
            <person name="Morono Y."/>
            <person name="Uchiyama I."/>
            <person name="Ito T."/>
            <person name="Fujiyama A."/>
            <person name="Inagaki F."/>
            <person name="Takami H."/>
        </authorList>
    </citation>
    <scope>NUCLEOTIDE SEQUENCE</scope>
    <source>
        <strain evidence="2">Expedition CK06-06</strain>
    </source>
</reference>
<dbReference type="InterPro" id="IPR001173">
    <property type="entry name" value="Glyco_trans_2-like"/>
</dbReference>
<evidence type="ECO:0000313" key="2">
    <source>
        <dbReference type="EMBL" id="GAI19871.1"/>
    </source>
</evidence>
<feature type="domain" description="Glycosyltransferase 2-like" evidence="1">
    <location>
        <begin position="5"/>
        <end position="93"/>
    </location>
</feature>
<name>X1MP99_9ZZZZ</name>
<sequence>MGYSYYNEAKITLRCIESVIKFSQNYRIIVTSDGSWHRKNQHVAEALKSAEAFLHLRSGIHVGFPANTNRALKVTTAKFIAVINNDLTVTENW</sequence>
<feature type="non-terminal residue" evidence="2">
    <location>
        <position position="93"/>
    </location>
</feature>
<proteinExistence type="predicted"/>
<dbReference type="Pfam" id="PF00535">
    <property type="entry name" value="Glycos_transf_2"/>
    <property type="match status" value="1"/>
</dbReference>